<dbReference type="InterPro" id="IPR028994">
    <property type="entry name" value="Integrin_alpha_N"/>
</dbReference>
<keyword evidence="2" id="KW-0472">Membrane</keyword>
<dbReference type="OrthoDB" id="227135at2"/>
<keyword evidence="1" id="KW-0732">Signal</keyword>
<protein>
    <submittedName>
        <fullName evidence="3">FG-GAP repeat protein</fullName>
    </submittedName>
</protein>
<name>A0A518CZA0_9BACT</name>
<gene>
    <name evidence="3" type="ORF">Pla163_16690</name>
</gene>
<evidence type="ECO:0000313" key="3">
    <source>
        <dbReference type="EMBL" id="QDU84558.1"/>
    </source>
</evidence>
<feature type="transmembrane region" description="Helical" evidence="2">
    <location>
        <begin position="27"/>
        <end position="47"/>
    </location>
</feature>
<dbReference type="SUPFAM" id="SSF69318">
    <property type="entry name" value="Integrin alpha N-terminal domain"/>
    <property type="match status" value="1"/>
</dbReference>
<dbReference type="AlphaFoldDB" id="A0A518CZA0"/>
<organism evidence="3 4">
    <name type="scientific">Rohdeia mirabilis</name>
    <dbReference type="NCBI Taxonomy" id="2528008"/>
    <lineage>
        <taxon>Bacteria</taxon>
        <taxon>Pseudomonadati</taxon>
        <taxon>Planctomycetota</taxon>
        <taxon>Planctomycetia</taxon>
        <taxon>Planctomycetia incertae sedis</taxon>
        <taxon>Rohdeia</taxon>
    </lineage>
</organism>
<dbReference type="EMBL" id="CP036290">
    <property type="protein sequence ID" value="QDU84558.1"/>
    <property type="molecule type" value="Genomic_DNA"/>
</dbReference>
<evidence type="ECO:0000256" key="1">
    <source>
        <dbReference type="ARBA" id="ARBA00022729"/>
    </source>
</evidence>
<accession>A0A518CZA0</accession>
<sequence length="575" mass="60395">MKQLHAALAPVPTGRNSFHPAVHRRGASAAALLVGVLVAGAAAVVAWKLSATDSVIVEADDTEVEQAITEGLGTGEVKDLVVDSTGPTPLLSDLIAESQLNSGGAGRGVDLSRTLQELSKDPALFKSLVEEGQIRISPTAQELFASGGVIPAHWIRAIDGVIHIADPGSSSPAYAAVAAPRFDALPFPDPTLAAAAQPAGPVPVEGARFGPNGLPVAGTWRGKPAFSDLDGDGDLDLIGSLRVWGGGDKGEGLHVWLNEDGGARWVESTKGMRRDLGYGGADVADLDGDGATDLAFACHNGYPRAYLSRMVDGELTWQESSTGLEGMGVCTDVALGDLTGDGVPELACMGFFSGTGGMYVYSYDRERDVWFVLAELLDPNEYGYQVRTHDFDGDGTLDLLATTSVGVVVFSYRDGAFENRSAGLDAPVVGGTLMQVLPVDLQGDGVCELLVLGWHTTQDLPMTLHAYEDGAWRQLDVDLPSTESFDDGEFVELDGDAGHELYLLGREGALIAEMDAKGNVTPIARIGEKVSHYHAQVADLDGDGLDEGVVFEQGGVRLLDLAGTLAGFRESQEKP</sequence>
<dbReference type="RefSeq" id="WP_145186317.1">
    <property type="nucleotide sequence ID" value="NZ_CP036290.1"/>
</dbReference>
<evidence type="ECO:0000256" key="2">
    <source>
        <dbReference type="SAM" id="Phobius"/>
    </source>
</evidence>
<dbReference type="Gene3D" id="2.130.10.130">
    <property type="entry name" value="Integrin alpha, N-terminal"/>
    <property type="match status" value="1"/>
</dbReference>
<keyword evidence="4" id="KW-1185">Reference proteome</keyword>
<keyword evidence="2" id="KW-1133">Transmembrane helix</keyword>
<keyword evidence="2" id="KW-0812">Transmembrane</keyword>
<dbReference type="Pfam" id="PF13517">
    <property type="entry name" value="FG-GAP_3"/>
    <property type="match status" value="2"/>
</dbReference>
<proteinExistence type="predicted"/>
<reference evidence="3 4" key="1">
    <citation type="submission" date="2019-02" db="EMBL/GenBank/DDBJ databases">
        <title>Deep-cultivation of Planctomycetes and their phenomic and genomic characterization uncovers novel biology.</title>
        <authorList>
            <person name="Wiegand S."/>
            <person name="Jogler M."/>
            <person name="Boedeker C."/>
            <person name="Pinto D."/>
            <person name="Vollmers J."/>
            <person name="Rivas-Marin E."/>
            <person name="Kohn T."/>
            <person name="Peeters S.H."/>
            <person name="Heuer A."/>
            <person name="Rast P."/>
            <person name="Oberbeckmann S."/>
            <person name="Bunk B."/>
            <person name="Jeske O."/>
            <person name="Meyerdierks A."/>
            <person name="Storesund J.E."/>
            <person name="Kallscheuer N."/>
            <person name="Luecker S."/>
            <person name="Lage O.M."/>
            <person name="Pohl T."/>
            <person name="Merkel B.J."/>
            <person name="Hornburger P."/>
            <person name="Mueller R.-W."/>
            <person name="Bruemmer F."/>
            <person name="Labrenz M."/>
            <person name="Spormann A.M."/>
            <person name="Op den Camp H."/>
            <person name="Overmann J."/>
            <person name="Amann R."/>
            <person name="Jetten M.S.M."/>
            <person name="Mascher T."/>
            <person name="Medema M.H."/>
            <person name="Devos D.P."/>
            <person name="Kaster A.-K."/>
            <person name="Ovreas L."/>
            <person name="Rohde M."/>
            <person name="Galperin M.Y."/>
            <person name="Jogler C."/>
        </authorList>
    </citation>
    <scope>NUCLEOTIDE SEQUENCE [LARGE SCALE GENOMIC DNA]</scope>
    <source>
        <strain evidence="3 4">Pla163</strain>
    </source>
</reference>
<evidence type="ECO:0000313" key="4">
    <source>
        <dbReference type="Proteomes" id="UP000319342"/>
    </source>
</evidence>
<dbReference type="InterPro" id="IPR013517">
    <property type="entry name" value="FG-GAP"/>
</dbReference>
<dbReference type="PANTHER" id="PTHR46580">
    <property type="entry name" value="SENSOR KINASE-RELATED"/>
    <property type="match status" value="1"/>
</dbReference>
<dbReference type="Proteomes" id="UP000319342">
    <property type="component" value="Chromosome"/>
</dbReference>